<proteinExistence type="predicted"/>
<dbReference type="Gramene" id="EOY21689">
    <property type="protein sequence ID" value="EOY21689"/>
    <property type="gene ID" value="TCM_013779"/>
</dbReference>
<protein>
    <submittedName>
        <fullName evidence="1">Uncharacterized protein</fullName>
    </submittedName>
</protein>
<accession>A0A061G3X2</accession>
<dbReference type="PANTHER" id="PTHR47165:SF4">
    <property type="entry name" value="OS03G0429900 PROTEIN"/>
    <property type="match status" value="1"/>
</dbReference>
<dbReference type="PANTHER" id="PTHR47165">
    <property type="entry name" value="OS03G0429900 PROTEIN"/>
    <property type="match status" value="1"/>
</dbReference>
<dbReference type="InParanoid" id="A0A061G3X2"/>
<organism evidence="1 2">
    <name type="scientific">Theobroma cacao</name>
    <name type="common">Cacao</name>
    <name type="synonym">Cocoa</name>
    <dbReference type="NCBI Taxonomy" id="3641"/>
    <lineage>
        <taxon>Eukaryota</taxon>
        <taxon>Viridiplantae</taxon>
        <taxon>Streptophyta</taxon>
        <taxon>Embryophyta</taxon>
        <taxon>Tracheophyta</taxon>
        <taxon>Spermatophyta</taxon>
        <taxon>Magnoliopsida</taxon>
        <taxon>eudicotyledons</taxon>
        <taxon>Gunneridae</taxon>
        <taxon>Pentapetalae</taxon>
        <taxon>rosids</taxon>
        <taxon>malvids</taxon>
        <taxon>Malvales</taxon>
        <taxon>Malvaceae</taxon>
        <taxon>Byttnerioideae</taxon>
        <taxon>Theobroma</taxon>
    </lineage>
</organism>
<evidence type="ECO:0000313" key="2">
    <source>
        <dbReference type="Proteomes" id="UP000026915"/>
    </source>
</evidence>
<name>A0A061G3X2_THECC</name>
<reference evidence="1 2" key="1">
    <citation type="journal article" date="2013" name="Genome Biol.">
        <title>The genome sequence of the most widely cultivated cacao type and its use to identify candidate genes regulating pod color.</title>
        <authorList>
            <person name="Motamayor J.C."/>
            <person name="Mockaitis K."/>
            <person name="Schmutz J."/>
            <person name="Haiminen N."/>
            <person name="Iii D.L."/>
            <person name="Cornejo O."/>
            <person name="Findley S.D."/>
            <person name="Zheng P."/>
            <person name="Utro F."/>
            <person name="Royaert S."/>
            <person name="Saski C."/>
            <person name="Jenkins J."/>
            <person name="Podicheti R."/>
            <person name="Zhao M."/>
            <person name="Scheffler B.E."/>
            <person name="Stack J.C."/>
            <person name="Feltus F.A."/>
            <person name="Mustiga G.M."/>
            <person name="Amores F."/>
            <person name="Phillips W."/>
            <person name="Marelli J.P."/>
            <person name="May G.D."/>
            <person name="Shapiro H."/>
            <person name="Ma J."/>
            <person name="Bustamante C.D."/>
            <person name="Schnell R.J."/>
            <person name="Main D."/>
            <person name="Gilbert D."/>
            <person name="Parida L."/>
            <person name="Kuhn D.N."/>
        </authorList>
    </citation>
    <scope>NUCLEOTIDE SEQUENCE [LARGE SCALE GENOMIC DNA]</scope>
    <source>
        <strain evidence="2">cv. Matina 1-6</strain>
    </source>
</reference>
<sequence length="120" mass="14040">MIRGSDAPQFAFVLKERFIYLIDKFQAMKAKNNLNALLGDIMVIFSRLAIVKEVYDHVIRHPFYHSNFIQYSALHDIIHQKKVLTDIIGLLKTMSLVTKVQLNNKDLFVQKQDIHIQNTR</sequence>
<dbReference type="HOGENOM" id="CLU_138852_0_0_1"/>
<dbReference type="EMBL" id="CM001881">
    <property type="protein sequence ID" value="EOY21689.1"/>
    <property type="molecule type" value="Genomic_DNA"/>
</dbReference>
<evidence type="ECO:0000313" key="1">
    <source>
        <dbReference type="EMBL" id="EOY21689.1"/>
    </source>
</evidence>
<gene>
    <name evidence="1" type="ORF">TCM_013779</name>
</gene>
<dbReference type="Proteomes" id="UP000026915">
    <property type="component" value="Chromosome 3"/>
</dbReference>
<keyword evidence="2" id="KW-1185">Reference proteome</keyword>
<dbReference type="AlphaFoldDB" id="A0A061G3X2"/>